<dbReference type="Proteomes" id="UP000839513">
    <property type="component" value="Unassembled WGS sequence"/>
</dbReference>
<evidence type="ECO:0000256" key="6">
    <source>
        <dbReference type="ARBA" id="ARBA00023163"/>
    </source>
</evidence>
<evidence type="ECO:0000256" key="8">
    <source>
        <dbReference type="ARBA" id="ARBA00033135"/>
    </source>
</evidence>
<dbReference type="EMBL" id="QDLQ01000014">
    <property type="protein sequence ID" value="PVI95377.1"/>
    <property type="molecule type" value="Genomic_DNA"/>
</dbReference>
<dbReference type="RefSeq" id="WP_044144874.1">
    <property type="nucleotide sequence ID" value="NZ_MYNX01000017.1"/>
</dbReference>
<keyword evidence="5" id="KW-0805">Transcription regulation</keyword>
<evidence type="ECO:0000313" key="9">
    <source>
        <dbReference type="EMBL" id="MHS99371.1"/>
    </source>
</evidence>
<gene>
    <name evidence="10" type="ORF">C4860_18440</name>
    <name evidence="9" type="ORF">EEN88_16365</name>
</gene>
<keyword evidence="3" id="KW-0678">Repressor</keyword>
<dbReference type="EMBL" id="RNUA01000066">
    <property type="protein sequence ID" value="MHS99371.1"/>
    <property type="molecule type" value="Genomic_DNA"/>
</dbReference>
<protein>
    <recommendedName>
        <fullName evidence="2">Toxin CcdB</fullName>
    </recommendedName>
    <alternativeName>
        <fullName evidence="8">Cytotoxic protein CcdB</fullName>
    </alternativeName>
    <alternativeName>
        <fullName evidence="7">Protein LetD</fullName>
    </alternativeName>
</protein>
<dbReference type="GO" id="GO:0006276">
    <property type="term" value="P:plasmid maintenance"/>
    <property type="evidence" value="ECO:0007669"/>
    <property type="project" value="InterPro"/>
</dbReference>
<comment type="similarity">
    <text evidence="1">Belongs to the CcdB toxin family.</text>
</comment>
<evidence type="ECO:0000313" key="11">
    <source>
        <dbReference type="Proteomes" id="UP000245912"/>
    </source>
</evidence>
<dbReference type="AlphaFoldDB" id="A0A2T8T132"/>
<accession>A0A2T8T132</accession>
<dbReference type="Pfam" id="PF01845">
    <property type="entry name" value="CcdB"/>
    <property type="match status" value="1"/>
</dbReference>
<dbReference type="GO" id="GO:0008657">
    <property type="term" value="F:DNA topoisomerase type II (double strand cut, ATP-hydrolyzing) inhibitor activity"/>
    <property type="evidence" value="ECO:0007669"/>
    <property type="project" value="InterPro"/>
</dbReference>
<dbReference type="Gene3D" id="2.30.30.110">
    <property type="match status" value="1"/>
</dbReference>
<comment type="caution">
    <text evidence="10">The sequence shown here is derived from an EMBL/GenBank/DDBJ whole genome shotgun (WGS) entry which is preliminary data.</text>
</comment>
<dbReference type="Proteomes" id="UP000245912">
    <property type="component" value="Unassembled WGS sequence"/>
</dbReference>
<evidence type="ECO:0000256" key="4">
    <source>
        <dbReference type="ARBA" id="ARBA00022649"/>
    </source>
</evidence>
<dbReference type="InterPro" id="IPR002712">
    <property type="entry name" value="CcdB"/>
</dbReference>
<evidence type="ECO:0000256" key="2">
    <source>
        <dbReference type="ARBA" id="ARBA00015075"/>
    </source>
</evidence>
<keyword evidence="6" id="KW-0804">Transcription</keyword>
<reference evidence="10 11" key="1">
    <citation type="submission" date="2018-04" db="EMBL/GenBank/DDBJ databases">
        <title>Serotype diversity and antimicrobial resistance among Salmonella enterica isolated from patients at an equine referral hospital.</title>
        <authorList>
            <person name="Leon I.M."/>
            <person name="Lawhon S.D."/>
            <person name="Norman K.N."/>
            <person name="Threadgill D.S."/>
            <person name="Ohta N."/>
            <person name="Vinasco J."/>
            <person name="Scott H.M."/>
        </authorList>
    </citation>
    <scope>NUCLEOTIDE SEQUENCE [LARGE SCALE GENOMIC DNA]</scope>
    <source>
        <strain evidence="10 11">235</strain>
    </source>
</reference>
<evidence type="ECO:0000256" key="7">
    <source>
        <dbReference type="ARBA" id="ARBA00029628"/>
    </source>
</evidence>
<organism evidence="10 11">
    <name type="scientific">Salmonella enterica</name>
    <name type="common">Salmonella choleraesuis</name>
    <dbReference type="NCBI Taxonomy" id="28901"/>
    <lineage>
        <taxon>Bacteria</taxon>
        <taxon>Pseudomonadati</taxon>
        <taxon>Pseudomonadota</taxon>
        <taxon>Gammaproteobacteria</taxon>
        <taxon>Enterobacterales</taxon>
        <taxon>Enterobacteriaceae</taxon>
        <taxon>Salmonella</taxon>
    </lineage>
</organism>
<sequence>MPKQFDVYRNPSAKTNKLWPFYLIIQNDYFDDLTTRLVVPLVSKNDLNLNKKRITPTVEVESQEYYIFTPAITFLDSKKIVQKDFICNVSAYRNDIVSAIDAIITNT</sequence>
<proteinExistence type="inferred from homology"/>
<dbReference type="InterPro" id="IPR011067">
    <property type="entry name" value="Plasmid_toxin/cell-grow_inhib"/>
</dbReference>
<keyword evidence="4" id="KW-1277">Toxin-antitoxin system</keyword>
<dbReference type="SUPFAM" id="SSF50118">
    <property type="entry name" value="Cell growth inhibitor/plasmid maintenance toxic component"/>
    <property type="match status" value="1"/>
</dbReference>
<evidence type="ECO:0000313" key="10">
    <source>
        <dbReference type="EMBL" id="PVI95377.1"/>
    </source>
</evidence>
<name>A0A2T8T132_SALER</name>
<evidence type="ECO:0000256" key="5">
    <source>
        <dbReference type="ARBA" id="ARBA00023015"/>
    </source>
</evidence>
<evidence type="ECO:0000256" key="3">
    <source>
        <dbReference type="ARBA" id="ARBA00022491"/>
    </source>
</evidence>
<reference evidence="9" key="2">
    <citation type="submission" date="2018-11" db="EMBL/GenBank/DDBJ databases">
        <authorList>
            <consortium name="PulseNet: The National Subtyping Network for Foodborne Disease Surveillance"/>
            <person name="Tarr C.L."/>
            <person name="Trees E."/>
            <person name="Katz L.S."/>
            <person name="Carleton-Romer H.A."/>
            <person name="Stroika S."/>
            <person name="Kucerova Z."/>
            <person name="Roache K.F."/>
            <person name="Sabol A.L."/>
            <person name="Besser J."/>
            <person name="Gerner-Smidt P."/>
        </authorList>
    </citation>
    <scope>NUCLEOTIDE SEQUENCE [LARGE SCALE GENOMIC DNA]</scope>
    <source>
        <strain evidence="9">PNUSAS059687</strain>
    </source>
</reference>
<evidence type="ECO:0000256" key="1">
    <source>
        <dbReference type="ARBA" id="ARBA00005230"/>
    </source>
</evidence>